<dbReference type="AlphaFoldDB" id="A0A9J5Z0S2"/>
<accession>A0A9J5Z0S2</accession>
<evidence type="ECO:0000313" key="2">
    <source>
        <dbReference type="Proteomes" id="UP000824120"/>
    </source>
</evidence>
<dbReference type="EMBL" id="JACXVP010000005">
    <property type="protein sequence ID" value="KAG5605592.1"/>
    <property type="molecule type" value="Genomic_DNA"/>
</dbReference>
<gene>
    <name evidence="1" type="ORF">H5410_027084</name>
</gene>
<evidence type="ECO:0000313" key="1">
    <source>
        <dbReference type="EMBL" id="KAG5605592.1"/>
    </source>
</evidence>
<organism evidence="1 2">
    <name type="scientific">Solanum commersonii</name>
    <name type="common">Commerson's wild potato</name>
    <name type="synonym">Commerson's nightshade</name>
    <dbReference type="NCBI Taxonomy" id="4109"/>
    <lineage>
        <taxon>Eukaryota</taxon>
        <taxon>Viridiplantae</taxon>
        <taxon>Streptophyta</taxon>
        <taxon>Embryophyta</taxon>
        <taxon>Tracheophyta</taxon>
        <taxon>Spermatophyta</taxon>
        <taxon>Magnoliopsida</taxon>
        <taxon>eudicotyledons</taxon>
        <taxon>Gunneridae</taxon>
        <taxon>Pentapetalae</taxon>
        <taxon>asterids</taxon>
        <taxon>lamiids</taxon>
        <taxon>Solanales</taxon>
        <taxon>Solanaceae</taxon>
        <taxon>Solanoideae</taxon>
        <taxon>Solaneae</taxon>
        <taxon>Solanum</taxon>
    </lineage>
</organism>
<sequence>MITHSCATIYFFNLCSKTASISFPRGQVSRFCETYSTFLLKIEKGEKDQGREETEGQTHLRRLLASFDLFYLHAFALNAEIQTHSDHKRI</sequence>
<reference evidence="1 2" key="1">
    <citation type="submission" date="2020-09" db="EMBL/GenBank/DDBJ databases">
        <title>De no assembly of potato wild relative species, Solanum commersonii.</title>
        <authorList>
            <person name="Cho K."/>
        </authorList>
    </citation>
    <scope>NUCLEOTIDE SEQUENCE [LARGE SCALE GENOMIC DNA]</scope>
    <source>
        <strain evidence="1">LZ3.2</strain>
        <tissue evidence="1">Leaf</tissue>
    </source>
</reference>
<keyword evidence="2" id="KW-1185">Reference proteome</keyword>
<dbReference type="Proteomes" id="UP000824120">
    <property type="component" value="Chromosome 5"/>
</dbReference>
<comment type="caution">
    <text evidence="1">The sequence shown here is derived from an EMBL/GenBank/DDBJ whole genome shotgun (WGS) entry which is preliminary data.</text>
</comment>
<name>A0A9J5Z0S2_SOLCO</name>
<proteinExistence type="predicted"/>
<protein>
    <submittedName>
        <fullName evidence="1">Uncharacterized protein</fullName>
    </submittedName>
</protein>